<feature type="domain" description="Sialidase" evidence="2">
    <location>
        <begin position="69"/>
        <end position="283"/>
    </location>
</feature>
<dbReference type="GeneID" id="40326436"/>
<dbReference type="Pfam" id="PF13859">
    <property type="entry name" value="BNR_3"/>
    <property type="match status" value="1"/>
</dbReference>
<evidence type="ECO:0000313" key="4">
    <source>
        <dbReference type="Proteomes" id="UP000283634"/>
    </source>
</evidence>
<dbReference type="Proteomes" id="UP000283634">
    <property type="component" value="Unassembled WGS sequence"/>
</dbReference>
<dbReference type="EMBL" id="MKGL01000054">
    <property type="protein sequence ID" value="RNF09071.1"/>
    <property type="molecule type" value="Genomic_DNA"/>
</dbReference>
<evidence type="ECO:0000256" key="1">
    <source>
        <dbReference type="SAM" id="SignalP"/>
    </source>
</evidence>
<dbReference type="InterPro" id="IPR011040">
    <property type="entry name" value="Sialidase"/>
</dbReference>
<dbReference type="CDD" id="cd15482">
    <property type="entry name" value="Sialidase_non-viral"/>
    <property type="match status" value="1"/>
</dbReference>
<dbReference type="InterPro" id="IPR036278">
    <property type="entry name" value="Sialidase_sf"/>
</dbReference>
<evidence type="ECO:0000313" key="3">
    <source>
        <dbReference type="EMBL" id="RNF09071.1"/>
    </source>
</evidence>
<dbReference type="GO" id="GO:0016020">
    <property type="term" value="C:membrane"/>
    <property type="evidence" value="ECO:0007669"/>
    <property type="project" value="TreeGrafter"/>
</dbReference>
<name>A0A422NUD4_TRYRA</name>
<dbReference type="Gene3D" id="2.120.10.10">
    <property type="match status" value="1"/>
</dbReference>
<dbReference type="PANTHER" id="PTHR10628">
    <property type="entry name" value="SIALIDASE"/>
    <property type="match status" value="1"/>
</dbReference>
<dbReference type="PANTHER" id="PTHR10628:SF30">
    <property type="entry name" value="EXO-ALPHA-SIALIDASE"/>
    <property type="match status" value="1"/>
</dbReference>
<dbReference type="InterPro" id="IPR026856">
    <property type="entry name" value="Sialidase_fam"/>
</dbReference>
<feature type="signal peptide" evidence="1">
    <location>
        <begin position="1"/>
        <end position="28"/>
    </location>
</feature>
<proteinExistence type="predicted"/>
<keyword evidence="4" id="KW-1185">Reference proteome</keyword>
<sequence>MPKMSRQLFSFAVLLLLFFLMCCGAGVAEDAKKRKPTPSKEMEIFVPQKTEVTLKSGDSRKTKVASFNVPAAVGVAEDMLVVFAEAQYTHFTDTDVDIIAAYGASSSDAWKTQLAVEMDKSSNFSSFAVSPTAVARNDKIYLLVKSEKLAKGDSDLADGADTWDIKLAVGDVTGTGEGATINWQVPTSLKSAFDAVMKKNEWNTLSGGGGAGIVAKGGILMLPVTAEKENTFFSTIAHSTDGEKWVVSSGATTKGCTDPAIVEWEDGKVLMSTPCNDGVRRVTSRATWGRHGRRRSGHSHACGATHPIARTPASRVDLLLRRLMGVK</sequence>
<dbReference type="GO" id="GO:0005737">
    <property type="term" value="C:cytoplasm"/>
    <property type="evidence" value="ECO:0007669"/>
    <property type="project" value="TreeGrafter"/>
</dbReference>
<reference evidence="3 4" key="1">
    <citation type="journal article" date="2018" name="BMC Genomics">
        <title>Genomic comparison of Trypanosoma conorhini and Trypanosoma rangeli to Trypanosoma cruzi strains of high and low virulence.</title>
        <authorList>
            <person name="Bradwell K.R."/>
            <person name="Koparde V.N."/>
            <person name="Matveyev A.V."/>
            <person name="Serrano M.G."/>
            <person name="Alves J.M."/>
            <person name="Parikh H."/>
            <person name="Huang B."/>
            <person name="Lee V."/>
            <person name="Espinosa-Alvarez O."/>
            <person name="Ortiz P.A."/>
            <person name="Costa-Martins A.G."/>
            <person name="Teixeira M.M."/>
            <person name="Buck G.A."/>
        </authorList>
    </citation>
    <scope>NUCLEOTIDE SEQUENCE [LARGE SCALE GENOMIC DNA]</scope>
    <source>
        <strain evidence="3 4">AM80</strain>
    </source>
</reference>
<dbReference type="GO" id="GO:0004308">
    <property type="term" value="F:exo-alpha-sialidase activity"/>
    <property type="evidence" value="ECO:0007669"/>
    <property type="project" value="InterPro"/>
</dbReference>
<protein>
    <submittedName>
        <fullName evidence="3">Surface protein-2</fullName>
    </submittedName>
</protein>
<organism evidence="3 4">
    <name type="scientific">Trypanosoma rangeli</name>
    <dbReference type="NCBI Taxonomy" id="5698"/>
    <lineage>
        <taxon>Eukaryota</taxon>
        <taxon>Discoba</taxon>
        <taxon>Euglenozoa</taxon>
        <taxon>Kinetoplastea</taxon>
        <taxon>Metakinetoplastina</taxon>
        <taxon>Trypanosomatida</taxon>
        <taxon>Trypanosomatidae</taxon>
        <taxon>Trypanosoma</taxon>
        <taxon>Herpetosoma</taxon>
    </lineage>
</organism>
<dbReference type="GO" id="GO:0006689">
    <property type="term" value="P:ganglioside catabolic process"/>
    <property type="evidence" value="ECO:0007669"/>
    <property type="project" value="TreeGrafter"/>
</dbReference>
<accession>A0A422NUD4</accession>
<comment type="caution">
    <text evidence="3">The sequence shown here is derived from an EMBL/GenBank/DDBJ whole genome shotgun (WGS) entry which is preliminary data.</text>
</comment>
<dbReference type="OMA" id="HACGATH"/>
<keyword evidence="1" id="KW-0732">Signal</keyword>
<dbReference type="RefSeq" id="XP_029240746.1">
    <property type="nucleotide sequence ID" value="XM_029379503.1"/>
</dbReference>
<evidence type="ECO:0000259" key="2">
    <source>
        <dbReference type="Pfam" id="PF13859"/>
    </source>
</evidence>
<dbReference type="SUPFAM" id="SSF50939">
    <property type="entry name" value="Sialidases"/>
    <property type="match status" value="1"/>
</dbReference>
<dbReference type="AlphaFoldDB" id="A0A422NUD4"/>
<gene>
    <name evidence="3" type="ORF">TraAM80_02503</name>
</gene>
<dbReference type="GO" id="GO:0009313">
    <property type="term" value="P:oligosaccharide catabolic process"/>
    <property type="evidence" value="ECO:0007669"/>
    <property type="project" value="TreeGrafter"/>
</dbReference>
<feature type="chain" id="PRO_5019187389" evidence="1">
    <location>
        <begin position="29"/>
        <end position="327"/>
    </location>
</feature>